<comment type="caution">
    <text evidence="2">The sequence shown here is derived from an EMBL/GenBank/DDBJ whole genome shotgun (WGS) entry which is preliminary data.</text>
</comment>
<dbReference type="InterPro" id="IPR013175">
    <property type="entry name" value="INO80_su_Ies4"/>
</dbReference>
<dbReference type="PANTHER" id="PTHR28061">
    <property type="entry name" value="INO EIGHTY SUBUNIT 4"/>
    <property type="match status" value="1"/>
</dbReference>
<dbReference type="HOGENOM" id="CLU_058488_1_0_1"/>
<gene>
    <name evidence="2" type="ORF">GQ26_0021460</name>
</gene>
<dbReference type="Pfam" id="PF08193">
    <property type="entry name" value="INO80_Ies4"/>
    <property type="match status" value="1"/>
</dbReference>
<accession>A0A093Y5G9</accession>
<feature type="compositionally biased region" description="Polar residues" evidence="1">
    <location>
        <begin position="224"/>
        <end position="237"/>
    </location>
</feature>
<sequence length="265" mass="27196">MPTPPKNTTQPSRTIVLKLSSTLLSRFPHERPSVDEKDIKIKDASSPPSSISGEAGLQASSFDAASDAASTPAATTETGKAKKSNGAGGARGTKRALDKTGDAPKPARSRPSAAKKRLKLDDKTTDSSKLVPPGHKLGPKANQGAINAGLRALDRSGAPCRKWERKSFQLKSFTGVVWGLSSWHTPKPLPQQQTPGESSGAEEVNGVTPAAVAAVNGDSDSVSKANLMSSAVPSEKSNAGEGEGDVSSLPPSTAQSPAPAIAMTA</sequence>
<dbReference type="AlphaFoldDB" id="A0A093Y5G9"/>
<name>A0A093Y5G9_TALMA</name>
<reference evidence="2" key="1">
    <citation type="journal article" date="2014" name="PLoS Genet.">
        <title>Signature Gene Expression Reveals Novel Clues to the Molecular Mechanisms of Dimorphic Transition in Penicillium marneffei.</title>
        <authorList>
            <person name="Yang E."/>
            <person name="Wang G."/>
            <person name="Cai J."/>
            <person name="Woo P.C."/>
            <person name="Lau S.K."/>
            <person name="Yuen K.-Y."/>
            <person name="Chow W.-N."/>
            <person name="Lin X."/>
        </authorList>
    </citation>
    <scope>NUCLEOTIDE SEQUENCE [LARGE SCALE GENOMIC DNA]</scope>
    <source>
        <strain evidence="2">PM1</strain>
    </source>
</reference>
<feature type="compositionally biased region" description="Low complexity" evidence="1">
    <location>
        <begin position="59"/>
        <end position="78"/>
    </location>
</feature>
<feature type="compositionally biased region" description="Basic and acidic residues" evidence="1">
    <location>
        <begin position="27"/>
        <end position="43"/>
    </location>
</feature>
<organism evidence="2">
    <name type="scientific">Talaromyces marneffei PM1</name>
    <dbReference type="NCBI Taxonomy" id="1077442"/>
    <lineage>
        <taxon>Eukaryota</taxon>
        <taxon>Fungi</taxon>
        <taxon>Dikarya</taxon>
        <taxon>Ascomycota</taxon>
        <taxon>Pezizomycotina</taxon>
        <taxon>Eurotiomycetes</taxon>
        <taxon>Eurotiomycetidae</taxon>
        <taxon>Eurotiales</taxon>
        <taxon>Trichocomaceae</taxon>
        <taxon>Talaromyces</taxon>
        <taxon>Talaromyces sect. Talaromyces</taxon>
    </lineage>
</organism>
<feature type="region of interest" description="Disordered" evidence="1">
    <location>
        <begin position="224"/>
        <end position="265"/>
    </location>
</feature>
<proteinExistence type="predicted"/>
<feature type="region of interest" description="Disordered" evidence="1">
    <location>
        <begin position="27"/>
        <end position="145"/>
    </location>
</feature>
<dbReference type="GO" id="GO:0031011">
    <property type="term" value="C:Ino80 complex"/>
    <property type="evidence" value="ECO:0007669"/>
    <property type="project" value="InterPro"/>
</dbReference>
<dbReference type="PANTHER" id="PTHR28061:SF1">
    <property type="entry name" value="INO80 COMPLEX SUBUNIT 4"/>
    <property type="match status" value="1"/>
</dbReference>
<dbReference type="GO" id="GO:0006338">
    <property type="term" value="P:chromatin remodeling"/>
    <property type="evidence" value="ECO:0007669"/>
    <property type="project" value="InterPro"/>
</dbReference>
<evidence type="ECO:0000313" key="2">
    <source>
        <dbReference type="EMBL" id="KFX52733.1"/>
    </source>
</evidence>
<protein>
    <submittedName>
        <fullName evidence="2">INO80 complex subunit 4</fullName>
    </submittedName>
</protein>
<dbReference type="EMBL" id="JPOX01000002">
    <property type="protein sequence ID" value="KFX52733.1"/>
    <property type="molecule type" value="Genomic_DNA"/>
</dbReference>
<evidence type="ECO:0000256" key="1">
    <source>
        <dbReference type="SAM" id="MobiDB-lite"/>
    </source>
</evidence>
<dbReference type="eggNOG" id="ENOG502SECK">
    <property type="taxonomic scope" value="Eukaryota"/>
</dbReference>
<feature type="compositionally biased region" description="Low complexity" evidence="1">
    <location>
        <begin position="103"/>
        <end position="112"/>
    </location>
</feature>
<feature type="region of interest" description="Disordered" evidence="1">
    <location>
        <begin position="185"/>
        <end position="204"/>
    </location>
</feature>